<dbReference type="Pfam" id="PF00069">
    <property type="entry name" value="Pkinase"/>
    <property type="match status" value="1"/>
</dbReference>
<protein>
    <recommendedName>
        <fullName evidence="5">Protein kinase domain-containing protein</fullName>
    </recommendedName>
</protein>
<dbReference type="GO" id="GO:0005524">
    <property type="term" value="F:ATP binding"/>
    <property type="evidence" value="ECO:0007669"/>
    <property type="project" value="UniProtKB-KW"/>
</dbReference>
<dbReference type="EMBL" id="KN831965">
    <property type="protein sequence ID" value="KIO05785.1"/>
    <property type="molecule type" value="Genomic_DNA"/>
</dbReference>
<keyword evidence="7" id="KW-1185">Reference proteome</keyword>
<evidence type="ECO:0000313" key="6">
    <source>
        <dbReference type="EMBL" id="KIO05785.1"/>
    </source>
</evidence>
<dbReference type="SUPFAM" id="SSF56112">
    <property type="entry name" value="Protein kinase-like (PK-like)"/>
    <property type="match status" value="1"/>
</dbReference>
<proteinExistence type="inferred from homology"/>
<evidence type="ECO:0000259" key="5">
    <source>
        <dbReference type="PROSITE" id="PS50011"/>
    </source>
</evidence>
<dbReference type="Proteomes" id="UP000054217">
    <property type="component" value="Unassembled WGS sequence"/>
</dbReference>
<dbReference type="Gene3D" id="1.10.510.10">
    <property type="entry name" value="Transferase(Phosphotransferase) domain 1"/>
    <property type="match status" value="1"/>
</dbReference>
<feature type="compositionally biased region" description="Polar residues" evidence="4">
    <location>
        <begin position="31"/>
        <end position="65"/>
    </location>
</feature>
<evidence type="ECO:0000256" key="4">
    <source>
        <dbReference type="SAM" id="MobiDB-lite"/>
    </source>
</evidence>
<comment type="similarity">
    <text evidence="1">Belongs to the protein kinase superfamily. STE Ser/Thr protein kinase family. STE20 subfamily.</text>
</comment>
<feature type="region of interest" description="Disordered" evidence="4">
    <location>
        <begin position="1"/>
        <end position="68"/>
    </location>
</feature>
<evidence type="ECO:0000313" key="7">
    <source>
        <dbReference type="Proteomes" id="UP000054217"/>
    </source>
</evidence>
<dbReference type="InParanoid" id="A0A0C3NY91"/>
<dbReference type="PANTHER" id="PTHR45832">
    <property type="entry name" value="SERINE/THREONINE-PROTEIN KINASE SAMKA-RELATED-RELATED"/>
    <property type="match status" value="1"/>
</dbReference>
<dbReference type="AlphaFoldDB" id="A0A0C3NY91"/>
<keyword evidence="2" id="KW-0547">Nucleotide-binding</keyword>
<evidence type="ECO:0000256" key="3">
    <source>
        <dbReference type="ARBA" id="ARBA00022840"/>
    </source>
</evidence>
<dbReference type="HOGENOM" id="CLU_000288_63_23_1"/>
<feature type="compositionally biased region" description="Acidic residues" evidence="4">
    <location>
        <begin position="11"/>
        <end position="20"/>
    </location>
</feature>
<dbReference type="STRING" id="870435.A0A0C3NY91"/>
<evidence type="ECO:0000256" key="1">
    <source>
        <dbReference type="ARBA" id="ARBA00008874"/>
    </source>
</evidence>
<dbReference type="GO" id="GO:0004713">
    <property type="term" value="F:protein tyrosine kinase activity"/>
    <property type="evidence" value="ECO:0007669"/>
    <property type="project" value="InterPro"/>
</dbReference>
<dbReference type="PANTHER" id="PTHR45832:SF22">
    <property type="entry name" value="SERINE_THREONINE-PROTEIN KINASE SAMKA-RELATED"/>
    <property type="match status" value="1"/>
</dbReference>
<dbReference type="PROSITE" id="PS50011">
    <property type="entry name" value="PROTEIN_KINASE_DOM"/>
    <property type="match status" value="1"/>
</dbReference>
<dbReference type="SMART" id="SM00219">
    <property type="entry name" value="TyrKc"/>
    <property type="match status" value="1"/>
</dbReference>
<feature type="domain" description="Protein kinase" evidence="5">
    <location>
        <begin position="89"/>
        <end position="374"/>
    </location>
</feature>
<dbReference type="InterPro" id="IPR000719">
    <property type="entry name" value="Prot_kinase_dom"/>
</dbReference>
<gene>
    <name evidence="6" type="ORF">M404DRAFT_140253</name>
</gene>
<organism evidence="6 7">
    <name type="scientific">Pisolithus tinctorius Marx 270</name>
    <dbReference type="NCBI Taxonomy" id="870435"/>
    <lineage>
        <taxon>Eukaryota</taxon>
        <taxon>Fungi</taxon>
        <taxon>Dikarya</taxon>
        <taxon>Basidiomycota</taxon>
        <taxon>Agaricomycotina</taxon>
        <taxon>Agaricomycetes</taxon>
        <taxon>Agaricomycetidae</taxon>
        <taxon>Boletales</taxon>
        <taxon>Sclerodermatineae</taxon>
        <taxon>Pisolithaceae</taxon>
        <taxon>Pisolithus</taxon>
    </lineage>
</organism>
<dbReference type="InterPro" id="IPR011009">
    <property type="entry name" value="Kinase-like_dom_sf"/>
</dbReference>
<accession>A0A0C3NY91</accession>
<name>A0A0C3NY91_PISTI</name>
<dbReference type="InterPro" id="IPR051931">
    <property type="entry name" value="PAK3-like"/>
</dbReference>
<reference evidence="6 7" key="1">
    <citation type="submission" date="2014-04" db="EMBL/GenBank/DDBJ databases">
        <authorList>
            <consortium name="DOE Joint Genome Institute"/>
            <person name="Kuo A."/>
            <person name="Kohler A."/>
            <person name="Costa M.D."/>
            <person name="Nagy L.G."/>
            <person name="Floudas D."/>
            <person name="Copeland A."/>
            <person name="Barry K.W."/>
            <person name="Cichocki N."/>
            <person name="Veneault-Fourrey C."/>
            <person name="LaButti K."/>
            <person name="Lindquist E.A."/>
            <person name="Lipzen A."/>
            <person name="Lundell T."/>
            <person name="Morin E."/>
            <person name="Murat C."/>
            <person name="Sun H."/>
            <person name="Tunlid A."/>
            <person name="Henrissat B."/>
            <person name="Grigoriev I.V."/>
            <person name="Hibbett D.S."/>
            <person name="Martin F."/>
            <person name="Nordberg H.P."/>
            <person name="Cantor M.N."/>
            <person name="Hua S.X."/>
        </authorList>
    </citation>
    <scope>NUCLEOTIDE SEQUENCE [LARGE SCALE GENOMIC DNA]</scope>
    <source>
        <strain evidence="6 7">Marx 270</strain>
    </source>
</reference>
<dbReference type="OrthoDB" id="248923at2759"/>
<sequence>MVSATDTFGGVDEESEDETAGESPYARSAPSRKSSVAPSLRSVASQSQLWSPITSSPRTGPQIPSATVPHPLLAPLRTFISPIDPSTRFTDLVEIAEGESGSVYAARIPQEPLPSGHGSAMERPIPAEMSHVAIKRIVLPPASSSLLSIKIASLLHELTLLKNLEHEHILLLDGVTAVALDTSLWIRMELMERSLADVIALVAEGLALQERMVGRFTSDVLVGLDYLQKQYIAHRDVRSDNLLLNAAGVVKIADFSNAIRVTKNSPMVTGAVGVIYWQAPEMRAGPYDALKVDVWSVGATVWELAETVPPFSIPASPSSQTTFLPPNSKHLGSQWPPLSHPEHYSKGFHEFLRLCGADAAARPYAEELLNTQFIRNACGRAVIRQVLTQCRSMEEAMVARDSAASQHS</sequence>
<evidence type="ECO:0000256" key="2">
    <source>
        <dbReference type="ARBA" id="ARBA00022741"/>
    </source>
</evidence>
<dbReference type="InterPro" id="IPR020635">
    <property type="entry name" value="Tyr_kinase_cat_dom"/>
</dbReference>
<keyword evidence="3" id="KW-0067">ATP-binding</keyword>
<reference evidence="7" key="2">
    <citation type="submission" date="2015-01" db="EMBL/GenBank/DDBJ databases">
        <title>Evolutionary Origins and Diversification of the Mycorrhizal Mutualists.</title>
        <authorList>
            <consortium name="DOE Joint Genome Institute"/>
            <consortium name="Mycorrhizal Genomics Consortium"/>
            <person name="Kohler A."/>
            <person name="Kuo A."/>
            <person name="Nagy L.G."/>
            <person name="Floudas D."/>
            <person name="Copeland A."/>
            <person name="Barry K.W."/>
            <person name="Cichocki N."/>
            <person name="Veneault-Fourrey C."/>
            <person name="LaButti K."/>
            <person name="Lindquist E.A."/>
            <person name="Lipzen A."/>
            <person name="Lundell T."/>
            <person name="Morin E."/>
            <person name="Murat C."/>
            <person name="Riley R."/>
            <person name="Ohm R."/>
            <person name="Sun H."/>
            <person name="Tunlid A."/>
            <person name="Henrissat B."/>
            <person name="Grigoriev I.V."/>
            <person name="Hibbett D.S."/>
            <person name="Martin F."/>
        </authorList>
    </citation>
    <scope>NUCLEOTIDE SEQUENCE [LARGE SCALE GENOMIC DNA]</scope>
    <source>
        <strain evidence="7">Marx 270</strain>
    </source>
</reference>